<dbReference type="AlphaFoldDB" id="A0A098EEL9"/>
<organism evidence="1 2">
    <name type="scientific">Anaplasma phagocytophilum</name>
    <name type="common">Ehrlichia phagocytophila</name>
    <dbReference type="NCBI Taxonomy" id="948"/>
    <lineage>
        <taxon>Bacteria</taxon>
        <taxon>Pseudomonadati</taxon>
        <taxon>Pseudomonadota</taxon>
        <taxon>Alphaproteobacteria</taxon>
        <taxon>Rickettsiales</taxon>
        <taxon>Anaplasmataceae</taxon>
        <taxon>Anaplasma</taxon>
        <taxon>phagocytophilum group</taxon>
    </lineage>
</organism>
<accession>A0A098EEL9</accession>
<evidence type="ECO:0000313" key="1">
    <source>
        <dbReference type="EMBL" id="CEG20724.1"/>
    </source>
</evidence>
<name>A0A098EEL9_ANAPH</name>
<sequence length="40" mass="4416">MGFAAGYTMNKGEIEFARWVALCVYMHGHKCCGVSFAILC</sequence>
<dbReference type="EMBL" id="CCXQ01000070">
    <property type="protein sequence ID" value="CEG20724.1"/>
    <property type="molecule type" value="Genomic_DNA"/>
</dbReference>
<proteinExistence type="predicted"/>
<evidence type="ECO:0000313" key="2">
    <source>
        <dbReference type="Proteomes" id="UP000055047"/>
    </source>
</evidence>
<reference evidence="1 2" key="1">
    <citation type="submission" date="2014-09" db="EMBL/GenBank/DDBJ databases">
        <authorList>
            <person name="Loux Valentin"/>
            <person name="Dugat Thibaut"/>
        </authorList>
    </citation>
    <scope>NUCLEOTIDE SEQUENCE [LARGE SCALE GENOMIC DNA]</scope>
    <source>
        <strain evidence="1 2">BOV-10_179</strain>
    </source>
</reference>
<protein>
    <submittedName>
        <fullName evidence="1">Uncharacterized protein</fullName>
    </submittedName>
</protein>
<dbReference type="Proteomes" id="UP000055047">
    <property type="component" value="Unassembled WGS sequence"/>
</dbReference>
<gene>
    <name evidence="1" type="ORF">ANAPHAGO_00485</name>
</gene>